<evidence type="ECO:0000256" key="1">
    <source>
        <dbReference type="SAM" id="MobiDB-lite"/>
    </source>
</evidence>
<feature type="compositionally biased region" description="Basic and acidic residues" evidence="1">
    <location>
        <begin position="32"/>
        <end position="45"/>
    </location>
</feature>
<feature type="compositionally biased region" description="Acidic residues" evidence="1">
    <location>
        <begin position="61"/>
        <end position="70"/>
    </location>
</feature>
<sequence>MKYTEWQVLAYAESLNHQPSNGRTGDNNLNGDRSDAQRSNVKESADIWIANTGVTVRTPDDDSSCSEDSSDDLKEGSSSEVTPKLDFGSSITALENSFISVVKAITTKGYESAEDDVVYVHEPADVDLTDYAQELAFLPDLSDHSPT</sequence>
<evidence type="ECO:0000313" key="2">
    <source>
        <dbReference type="EMBL" id="OWZ16022.1"/>
    </source>
</evidence>
<feature type="compositionally biased region" description="Polar residues" evidence="1">
    <location>
        <begin position="15"/>
        <end position="31"/>
    </location>
</feature>
<keyword evidence="3" id="KW-1185">Reference proteome</keyword>
<feature type="region of interest" description="Disordered" evidence="1">
    <location>
        <begin position="13"/>
        <end position="84"/>
    </location>
</feature>
<dbReference type="Proteomes" id="UP000198211">
    <property type="component" value="Unassembled WGS sequence"/>
</dbReference>
<reference evidence="3" key="1">
    <citation type="submission" date="2017-03" db="EMBL/GenBank/DDBJ databases">
        <title>Phytopthora megakarya and P. palmivora, two closely related causual agents of cacao black pod achieved similar genome size and gene model numbers by different mechanisms.</title>
        <authorList>
            <person name="Ali S."/>
            <person name="Shao J."/>
            <person name="Larry D.J."/>
            <person name="Kronmiller B."/>
            <person name="Shen D."/>
            <person name="Strem M.D."/>
            <person name="Melnick R.L."/>
            <person name="Guiltinan M.J."/>
            <person name="Tyler B.M."/>
            <person name="Meinhardt L.W."/>
            <person name="Bailey B.A."/>
        </authorList>
    </citation>
    <scope>NUCLEOTIDE SEQUENCE [LARGE SCALE GENOMIC DNA]</scope>
    <source>
        <strain evidence="3">zdho120</strain>
    </source>
</reference>
<dbReference type="OrthoDB" id="7762636at2759"/>
<organism evidence="2 3">
    <name type="scientific">Phytophthora megakarya</name>
    <dbReference type="NCBI Taxonomy" id="4795"/>
    <lineage>
        <taxon>Eukaryota</taxon>
        <taxon>Sar</taxon>
        <taxon>Stramenopiles</taxon>
        <taxon>Oomycota</taxon>
        <taxon>Peronosporomycetes</taxon>
        <taxon>Peronosporales</taxon>
        <taxon>Peronosporaceae</taxon>
        <taxon>Phytophthora</taxon>
    </lineage>
</organism>
<evidence type="ECO:0000313" key="3">
    <source>
        <dbReference type="Proteomes" id="UP000198211"/>
    </source>
</evidence>
<accession>A0A225WER3</accession>
<protein>
    <submittedName>
        <fullName evidence="2">Uncharacterized protein</fullName>
    </submittedName>
</protein>
<comment type="caution">
    <text evidence="2">The sequence shown here is derived from an EMBL/GenBank/DDBJ whole genome shotgun (WGS) entry which is preliminary data.</text>
</comment>
<proteinExistence type="predicted"/>
<name>A0A225WER3_9STRA</name>
<gene>
    <name evidence="2" type="ORF">PHMEG_00010242</name>
</gene>
<dbReference type="EMBL" id="NBNE01001010">
    <property type="protein sequence ID" value="OWZ16022.1"/>
    <property type="molecule type" value="Genomic_DNA"/>
</dbReference>
<dbReference type="AlphaFoldDB" id="A0A225WER3"/>